<dbReference type="EMBL" id="CAMAPF010000936">
    <property type="protein sequence ID" value="CAH9125284.1"/>
    <property type="molecule type" value="Genomic_DNA"/>
</dbReference>
<comment type="caution">
    <text evidence="2">The sequence shown here is derived from an EMBL/GenBank/DDBJ whole genome shotgun (WGS) entry which is preliminary data.</text>
</comment>
<keyword evidence="3" id="KW-1185">Reference proteome</keyword>
<name>A0AAV0EMJ5_9ASTE</name>
<feature type="region of interest" description="Disordered" evidence="1">
    <location>
        <begin position="1"/>
        <end position="68"/>
    </location>
</feature>
<organism evidence="2 3">
    <name type="scientific">Cuscuta epithymum</name>
    <dbReference type="NCBI Taxonomy" id="186058"/>
    <lineage>
        <taxon>Eukaryota</taxon>
        <taxon>Viridiplantae</taxon>
        <taxon>Streptophyta</taxon>
        <taxon>Embryophyta</taxon>
        <taxon>Tracheophyta</taxon>
        <taxon>Spermatophyta</taxon>
        <taxon>Magnoliopsida</taxon>
        <taxon>eudicotyledons</taxon>
        <taxon>Gunneridae</taxon>
        <taxon>Pentapetalae</taxon>
        <taxon>asterids</taxon>
        <taxon>lamiids</taxon>
        <taxon>Solanales</taxon>
        <taxon>Convolvulaceae</taxon>
        <taxon>Cuscuteae</taxon>
        <taxon>Cuscuta</taxon>
        <taxon>Cuscuta subgen. Cuscuta</taxon>
    </lineage>
</organism>
<dbReference type="AlphaFoldDB" id="A0AAV0EMJ5"/>
<accession>A0AAV0EMJ5</accession>
<feature type="compositionally biased region" description="Low complexity" evidence="1">
    <location>
        <begin position="19"/>
        <end position="44"/>
    </location>
</feature>
<reference evidence="2" key="1">
    <citation type="submission" date="2022-07" db="EMBL/GenBank/DDBJ databases">
        <authorList>
            <person name="Macas J."/>
            <person name="Novak P."/>
            <person name="Neumann P."/>
        </authorList>
    </citation>
    <scope>NUCLEOTIDE SEQUENCE</scope>
</reference>
<proteinExistence type="predicted"/>
<feature type="compositionally biased region" description="Polar residues" evidence="1">
    <location>
        <begin position="45"/>
        <end position="54"/>
    </location>
</feature>
<evidence type="ECO:0000313" key="3">
    <source>
        <dbReference type="Proteomes" id="UP001152523"/>
    </source>
</evidence>
<evidence type="ECO:0000313" key="2">
    <source>
        <dbReference type="EMBL" id="CAH9125284.1"/>
    </source>
</evidence>
<dbReference type="Proteomes" id="UP001152523">
    <property type="component" value="Unassembled WGS sequence"/>
</dbReference>
<evidence type="ECO:0000256" key="1">
    <source>
        <dbReference type="SAM" id="MobiDB-lite"/>
    </source>
</evidence>
<gene>
    <name evidence="2" type="ORF">CEPIT_LOCUS26641</name>
</gene>
<feature type="compositionally biased region" description="Polar residues" evidence="1">
    <location>
        <begin position="1"/>
        <end position="13"/>
    </location>
</feature>
<protein>
    <submittedName>
        <fullName evidence="2">Uncharacterized protein</fullName>
    </submittedName>
</protein>
<sequence>MSFSSQFAQTSAITPPPAAAAAPNRTPTAAAPNRTPPAAAVPNRSPNRTQNQSMADPAPAAASGNGSDEVLRKKLGWRKFFGLKGKFRKLEICFLI</sequence>